<accession>A0A8H2W6Y8</accession>
<evidence type="ECO:0000313" key="2">
    <source>
        <dbReference type="EMBL" id="CAD6455886.1"/>
    </source>
</evidence>
<dbReference type="EMBL" id="CAJHIA010000037">
    <property type="protein sequence ID" value="CAD6455886.1"/>
    <property type="molecule type" value="Genomic_DNA"/>
</dbReference>
<protein>
    <submittedName>
        <fullName evidence="2">B955f86c-b9d4-4da0-9f5c-cbda508bb4bc</fullName>
    </submittedName>
</protein>
<sequence>MDEVDSLLQRRKTRLQYIKYLFKPGELVVEWKDGDIRGFRTNFEFTGPVVQKNGEKRKKPALNYAEALRAILEDAEQHSTEVKDGVHMWKTLGCSWKFDRTFSRVYSTLELALRIQEKQEYLDVDISDLDIFPLAFADESLKQRLEKRGKMFWKCRFQHFVSCNDDNSQDLDSSADERFMIDLMTYRELHEQQSEGQKSHVPEVFKDDLGPDTMKHEDPPDEKFIYLLLSSIKGFNLQRKRWADLQVDKMNDVVWNKKAFKSLVLEHKTKDLIQALISKQLDSEKSTDLIHGKGNGLILLLHAGLGTGKTLTAESVAEIPEKPLYRVTCGDIGTEPEQSSRVL</sequence>
<dbReference type="InterPro" id="IPR027417">
    <property type="entry name" value="P-loop_NTPase"/>
</dbReference>
<dbReference type="PANTHER" id="PTHR46411:SF2">
    <property type="entry name" value="AAA+ ATPASE DOMAIN-CONTAINING PROTEIN"/>
    <property type="match status" value="1"/>
</dbReference>
<dbReference type="SUPFAM" id="SSF52540">
    <property type="entry name" value="P-loop containing nucleoside triphosphate hydrolases"/>
    <property type="match status" value="1"/>
</dbReference>
<gene>
    <name evidence="2" type="ORF">SCLTRI_LOCUS10340</name>
</gene>
<organism evidence="2 3">
    <name type="scientific">Sclerotinia trifoliorum</name>
    <dbReference type="NCBI Taxonomy" id="28548"/>
    <lineage>
        <taxon>Eukaryota</taxon>
        <taxon>Fungi</taxon>
        <taxon>Dikarya</taxon>
        <taxon>Ascomycota</taxon>
        <taxon>Pezizomycotina</taxon>
        <taxon>Leotiomycetes</taxon>
        <taxon>Helotiales</taxon>
        <taxon>Sclerotiniaceae</taxon>
        <taxon>Sclerotinia</taxon>
    </lineage>
</organism>
<dbReference type="PANTHER" id="PTHR46411">
    <property type="entry name" value="FAMILY ATPASE, PUTATIVE-RELATED"/>
    <property type="match status" value="1"/>
</dbReference>
<proteinExistence type="predicted"/>
<comment type="caution">
    <text evidence="2">The sequence shown here is derived from an EMBL/GenBank/DDBJ whole genome shotgun (WGS) entry which is preliminary data.</text>
</comment>
<feature type="region of interest" description="Disordered" evidence="1">
    <location>
        <begin position="192"/>
        <end position="211"/>
    </location>
</feature>
<dbReference type="Gene3D" id="3.40.50.300">
    <property type="entry name" value="P-loop containing nucleotide triphosphate hydrolases"/>
    <property type="match status" value="1"/>
</dbReference>
<dbReference type="Proteomes" id="UP000624404">
    <property type="component" value="Unassembled WGS sequence"/>
</dbReference>
<evidence type="ECO:0000256" key="1">
    <source>
        <dbReference type="SAM" id="MobiDB-lite"/>
    </source>
</evidence>
<evidence type="ECO:0000313" key="3">
    <source>
        <dbReference type="Proteomes" id="UP000624404"/>
    </source>
</evidence>
<dbReference type="OrthoDB" id="10042665at2759"/>
<name>A0A8H2W6Y8_9HELO</name>
<dbReference type="AlphaFoldDB" id="A0A8H2W6Y8"/>
<keyword evidence="3" id="KW-1185">Reference proteome</keyword>
<reference evidence="2" key="1">
    <citation type="submission" date="2020-10" db="EMBL/GenBank/DDBJ databases">
        <authorList>
            <person name="Kusch S."/>
        </authorList>
    </citation>
    <scope>NUCLEOTIDE SEQUENCE</scope>
    <source>
        <strain evidence="2">SwB9</strain>
    </source>
</reference>